<evidence type="ECO:0000313" key="3">
    <source>
        <dbReference type="EMBL" id="CAL5982163.1"/>
    </source>
</evidence>
<sequence length="1263" mass="147319">MQLTQYPFQQINDFLTRTTITYTASSQVDTYLSRASSSLHQILQSLPDSQFNQEFELLNRSGKLETVILKSFRPVYIPPALLPPLAIKYQTNQSQAGLMIESLSKQMQTFINGDVQRCQQIVELLPAYLRGGEFEFQANPLAHFHFVMSSESLDVKIQEMQKLDKKNLQILNQDISGLDDTDYLQILVVIQTTVNYQPEVDLIKTATDLNIRVFMVAESDLQTPITKKPNYNLLNSLYLDPLNQKRDIPLRTFNGFFIFQQNFAQFYGQFVRDKIQLLSNMVYEQKLFFKKEKEIQVSLCCSKNYYMKYTNEMKIRRLIDLLVQNSLHAQCEQFIQEALNRHGKQNKVYTAELLFLRCVNHLNNAITTTDQKELLMISMKQFFLQINDCFNGCKPTGNYNYYNSQLIAPLSDQLKYEQYNDKALYKDFKLTFSQCRALITKIKLEIYYGLIYTFVIQNNLLPAAYACDVMTQTKILYAAFNHRLFLQSYLLPVQHFYSSQVIFKYLSTSDELKRTKQCIVKLTYTPKTQLYSQILAMNNFLMHKDYTMATQMTQIIKQFANLGLEPIRQFVLQLTFQTLLMSLDADEEKNAQIIEHMKIILQQLVNYNTKINFSQLKSQGYRSDLMQQRTQSNLTQAPAQRCAIEMFQQTKMPMFNKVNFKVYLNGISENFEILEPLESLDVISSPSIQSEFLKQLYNSLSKSSFIDPFMNKPHLNQEKPYHHMFKLEEHMKVNQDLRSFKYNTTQKIIQDNNAAFNDNNFYDVEIYPNSQVAFSLELEFAFKNWFNLVLVRGVAHCFVNAQLVEIDIKSIKTVDESRFRIIMQFTPMDLFIINEQSILIIKSLELQFENITQIIEINKQITIHPEKQTELQLQMKSTLKQFELIEGTLVFTKPGTYKVASNAMRMIHFQNALKNKEQQEALNLAEIEDQIIFVQQQSHLKSELARAAQRKILYQMQTKLQKLDCDYETIIVTEDTLQQQFSFYAFENVQTLLFTVIDENNLMHKIQQQLSIQTVTQPELHKTHEWDLLKIEKTVAAFALTNLDQNAVKCVKFQDALGFQQTIQPKQGEQFHQRLPYKQEMQEINYFGKTDHISKFAMLLLQEDKNQLNKNIIQLHNYLETSFNVGYKDNKDAKAALEKAAIELKKDILNIQNEFQKIAVKAENIVTIVGAIFVNQDYQSLLMYKLTPNKIPLTLIQCTNTQTDKLSRYQYKLANYLSCQPENIIIKVKSGIAVGKQVEMIELQPGQEQTIIMSVYDGSIEVE</sequence>
<name>A0AA86QIA1_9EUKA</name>
<dbReference type="EMBL" id="CATOUU010000831">
    <property type="protein sequence ID" value="CAI9952190.1"/>
    <property type="molecule type" value="Genomic_DNA"/>
</dbReference>
<comment type="caution">
    <text evidence="2">The sequence shown here is derived from an EMBL/GenBank/DDBJ whole genome shotgun (WGS) entry which is preliminary data.</text>
</comment>
<evidence type="ECO:0000313" key="2">
    <source>
        <dbReference type="EMBL" id="CAI9952190.1"/>
    </source>
</evidence>
<proteinExistence type="predicted"/>
<organism evidence="2">
    <name type="scientific">Hexamita inflata</name>
    <dbReference type="NCBI Taxonomy" id="28002"/>
    <lineage>
        <taxon>Eukaryota</taxon>
        <taxon>Metamonada</taxon>
        <taxon>Diplomonadida</taxon>
        <taxon>Hexamitidae</taxon>
        <taxon>Hexamitinae</taxon>
        <taxon>Hexamita</taxon>
    </lineage>
</organism>
<reference evidence="3 4" key="2">
    <citation type="submission" date="2024-07" db="EMBL/GenBank/DDBJ databases">
        <authorList>
            <person name="Akdeniz Z."/>
        </authorList>
    </citation>
    <scope>NUCLEOTIDE SEQUENCE [LARGE SCALE GENOMIC DNA]</scope>
</reference>
<dbReference type="EMBL" id="CAXDID020000014">
    <property type="protein sequence ID" value="CAL5982163.1"/>
    <property type="molecule type" value="Genomic_DNA"/>
</dbReference>
<gene>
    <name evidence="2" type="ORF">HINF_LOCUS39835</name>
    <name evidence="3" type="ORF">HINF_LOCUS7006</name>
</gene>
<reference evidence="2" key="1">
    <citation type="submission" date="2023-06" db="EMBL/GenBank/DDBJ databases">
        <authorList>
            <person name="Kurt Z."/>
        </authorList>
    </citation>
    <scope>NUCLEOTIDE SEQUENCE</scope>
</reference>
<dbReference type="AlphaFoldDB" id="A0AA86QIA1"/>
<evidence type="ECO:0000313" key="4">
    <source>
        <dbReference type="Proteomes" id="UP001642409"/>
    </source>
</evidence>
<feature type="coiled-coil region" evidence="1">
    <location>
        <begin position="1127"/>
        <end position="1154"/>
    </location>
</feature>
<accession>A0AA86QIA1</accession>
<keyword evidence="1" id="KW-0175">Coiled coil</keyword>
<dbReference type="Proteomes" id="UP001642409">
    <property type="component" value="Unassembled WGS sequence"/>
</dbReference>
<protein>
    <submittedName>
        <fullName evidence="2">Uncharacterized protein</fullName>
    </submittedName>
</protein>
<keyword evidence="4" id="KW-1185">Reference proteome</keyword>
<evidence type="ECO:0000256" key="1">
    <source>
        <dbReference type="SAM" id="Coils"/>
    </source>
</evidence>